<keyword evidence="2" id="KW-0690">Ribosome biogenesis</keyword>
<keyword evidence="4" id="KW-0143">Chaperone</keyword>
<keyword evidence="3" id="KW-0698">rRNA processing</keyword>
<dbReference type="Pfam" id="PF24986">
    <property type="entry name" value="PRC_RimM"/>
    <property type="match status" value="1"/>
</dbReference>
<dbReference type="AlphaFoldDB" id="A0A381PI83"/>
<evidence type="ECO:0000256" key="1">
    <source>
        <dbReference type="ARBA" id="ARBA00022490"/>
    </source>
</evidence>
<name>A0A381PI83_9ZZZZ</name>
<evidence type="ECO:0000256" key="4">
    <source>
        <dbReference type="ARBA" id="ARBA00023186"/>
    </source>
</evidence>
<dbReference type="PANTHER" id="PTHR33692">
    <property type="entry name" value="RIBOSOME MATURATION FACTOR RIMM"/>
    <property type="match status" value="1"/>
</dbReference>
<feature type="domain" description="RimM N-terminal" evidence="5">
    <location>
        <begin position="14"/>
        <end position="93"/>
    </location>
</feature>
<dbReference type="InterPro" id="IPR036976">
    <property type="entry name" value="RimM_N_sf"/>
</dbReference>
<dbReference type="Pfam" id="PF01782">
    <property type="entry name" value="RimM"/>
    <property type="match status" value="1"/>
</dbReference>
<dbReference type="InterPro" id="IPR011033">
    <property type="entry name" value="PRC_barrel-like_sf"/>
</dbReference>
<keyword evidence="1" id="KW-0963">Cytoplasm</keyword>
<evidence type="ECO:0000256" key="3">
    <source>
        <dbReference type="ARBA" id="ARBA00022552"/>
    </source>
</evidence>
<evidence type="ECO:0000313" key="7">
    <source>
        <dbReference type="EMBL" id="SUZ66108.1"/>
    </source>
</evidence>
<sequence>MSDFSDYDDLTWFATIVGAHGIKGAVRVKFFTETPEYYLSVKLFFLENAGQLLPLKVSRILPSKKGWIILFEEIESRNAAENIKGCRLLLPDEQLKPLESDEFFVHQLIGCRVEDQNGRFLGEVVDFLETGANNVYEVHNGESEFLIPDVPHVVLELDLEKQLMVIDPLPGLIENLAPESDAAL</sequence>
<accession>A0A381PI83</accession>
<dbReference type="PANTHER" id="PTHR33692:SF1">
    <property type="entry name" value="RIBOSOME MATURATION FACTOR RIMM"/>
    <property type="match status" value="1"/>
</dbReference>
<organism evidence="7">
    <name type="scientific">marine metagenome</name>
    <dbReference type="NCBI Taxonomy" id="408172"/>
    <lineage>
        <taxon>unclassified sequences</taxon>
        <taxon>metagenomes</taxon>
        <taxon>ecological metagenomes</taxon>
    </lineage>
</organism>
<proteinExistence type="inferred from homology"/>
<feature type="domain" description="Ribosome maturation factor RimM PRC barrel" evidence="6">
    <location>
        <begin position="105"/>
        <end position="168"/>
    </location>
</feature>
<dbReference type="SUPFAM" id="SSF50346">
    <property type="entry name" value="PRC-barrel domain"/>
    <property type="match status" value="1"/>
</dbReference>
<dbReference type="GO" id="GO:0006364">
    <property type="term" value="P:rRNA processing"/>
    <property type="evidence" value="ECO:0007669"/>
    <property type="project" value="UniProtKB-KW"/>
</dbReference>
<dbReference type="Gene3D" id="2.30.30.240">
    <property type="entry name" value="PRC-barrel domain"/>
    <property type="match status" value="1"/>
</dbReference>
<dbReference type="EMBL" id="UINC01000976">
    <property type="protein sequence ID" value="SUZ66108.1"/>
    <property type="molecule type" value="Genomic_DNA"/>
</dbReference>
<dbReference type="InterPro" id="IPR009000">
    <property type="entry name" value="Transl_B-barrel_sf"/>
</dbReference>
<dbReference type="HAMAP" id="MF_00014">
    <property type="entry name" value="Ribosome_mat_RimM"/>
    <property type="match status" value="1"/>
</dbReference>
<protein>
    <recommendedName>
        <fullName evidence="8">RimM N-terminal domain-containing protein</fullName>
    </recommendedName>
</protein>
<dbReference type="InterPro" id="IPR011961">
    <property type="entry name" value="RimM"/>
</dbReference>
<evidence type="ECO:0000256" key="2">
    <source>
        <dbReference type="ARBA" id="ARBA00022517"/>
    </source>
</evidence>
<evidence type="ECO:0008006" key="8">
    <source>
        <dbReference type="Google" id="ProtNLM"/>
    </source>
</evidence>
<gene>
    <name evidence="7" type="ORF">METZ01_LOCUS18962</name>
</gene>
<dbReference type="InterPro" id="IPR002676">
    <property type="entry name" value="RimM_N"/>
</dbReference>
<reference evidence="7" key="1">
    <citation type="submission" date="2018-05" db="EMBL/GenBank/DDBJ databases">
        <authorList>
            <person name="Lanie J.A."/>
            <person name="Ng W.-L."/>
            <person name="Kazmierczak K.M."/>
            <person name="Andrzejewski T.M."/>
            <person name="Davidsen T.M."/>
            <person name="Wayne K.J."/>
            <person name="Tettelin H."/>
            <person name="Glass J.I."/>
            <person name="Rusch D."/>
            <person name="Podicherti R."/>
            <person name="Tsui H.-C.T."/>
            <person name="Winkler M.E."/>
        </authorList>
    </citation>
    <scope>NUCLEOTIDE SEQUENCE</scope>
</reference>
<dbReference type="InterPro" id="IPR056792">
    <property type="entry name" value="PRC_RimM"/>
</dbReference>
<dbReference type="NCBIfam" id="TIGR02273">
    <property type="entry name" value="16S_RimM"/>
    <property type="match status" value="1"/>
</dbReference>
<evidence type="ECO:0000259" key="6">
    <source>
        <dbReference type="Pfam" id="PF24986"/>
    </source>
</evidence>
<evidence type="ECO:0000259" key="5">
    <source>
        <dbReference type="Pfam" id="PF01782"/>
    </source>
</evidence>
<dbReference type="GO" id="GO:0043022">
    <property type="term" value="F:ribosome binding"/>
    <property type="evidence" value="ECO:0007669"/>
    <property type="project" value="InterPro"/>
</dbReference>
<dbReference type="GO" id="GO:0005840">
    <property type="term" value="C:ribosome"/>
    <property type="evidence" value="ECO:0007669"/>
    <property type="project" value="InterPro"/>
</dbReference>
<dbReference type="Gene3D" id="2.40.30.60">
    <property type="entry name" value="RimM"/>
    <property type="match status" value="1"/>
</dbReference>
<dbReference type="SUPFAM" id="SSF50447">
    <property type="entry name" value="Translation proteins"/>
    <property type="match status" value="1"/>
</dbReference>